<dbReference type="SUPFAM" id="SSF52075">
    <property type="entry name" value="Outer arm dynein light chain 1"/>
    <property type="match status" value="1"/>
</dbReference>
<evidence type="ECO:0000259" key="3">
    <source>
        <dbReference type="Pfam" id="PF12807"/>
    </source>
</evidence>
<dbReference type="PANTHER" id="PTHR48051:SF1">
    <property type="entry name" value="RAS SUPPRESSOR PROTEIN 1"/>
    <property type="match status" value="1"/>
</dbReference>
<sequence>MRTRAALHLIISRIVGEMISRCLKHRMKKDVLRQSSLSKLPQAVTKFLNILFGSTTKGEQPTTETDRFWKKTIARDVCNRFGMSRFMMSDEMWRNIATEDNTRQLQRMLEASKILRDESSRESEQPQYSKGVYVHEPAPRYLYAHEMTKTQVEMSRLPTSCRKALSSIYHIYNDVPEATIESANPAWICSQMKIAHWVSREREISRNFFDLLQIRSEAFHRRVPKISKAITRKNHYEVIKSVVAGSSASLSNEFESMFDVSHRRAFTAHLARFLVPGRFDWNRLYVEETKSWWVEEDIDEKTQMPPLLMFTRRHLVQVVSTAFDNAGINLSAGAWAKLAQWIDDEKKSSSGQTCSPFEAKDSQLKTPEDIEKDSLLSVRCTQMDIMAWARLNAAVTELVVIMEQMEKADETKLKNSSDTRMSVRHSEESNAIWRNKITPLMTCASKEIKVLQRSGGSCGASEAIFSSFLNLQRFIDAPWQNDSSISFVDTFRRFERSFRYAMDIKKGSLTVEFALCGTGMTVFKFVRMVFEKITRERPVFDLLRGQNVVGFPSTLSYYGGRIKSLDLSRNCIKQLDDDVGCLVHLKQLDVSDNHIEEIDASIGQLEALEVLRCGQNRLKKLPEEIGRLESLRILDLSNNDLKALPASMKKLSSLEVLNVSGNSIDAQHIRTILGRIQGLKVITREGSNLEKV</sequence>
<dbReference type="Gene3D" id="3.80.10.10">
    <property type="entry name" value="Ribonuclease Inhibitor"/>
    <property type="match status" value="1"/>
</dbReference>
<dbReference type="InterPro" id="IPR050216">
    <property type="entry name" value="LRR_domain-containing"/>
</dbReference>
<name>A0A7S2TWV2_9EUKA</name>
<dbReference type="EMBL" id="HBHP01026087">
    <property type="protein sequence ID" value="CAD9772224.1"/>
    <property type="molecule type" value="Transcribed_RNA"/>
</dbReference>
<dbReference type="InterPro" id="IPR032675">
    <property type="entry name" value="LRR_dom_sf"/>
</dbReference>
<keyword evidence="1" id="KW-0433">Leucine-rich repeat</keyword>
<accession>A0A7S2TWV2</accession>
<protein>
    <recommendedName>
        <fullName evidence="3">CLU central domain-containing protein</fullName>
    </recommendedName>
</protein>
<dbReference type="Pfam" id="PF13855">
    <property type="entry name" value="LRR_8"/>
    <property type="match status" value="1"/>
</dbReference>
<feature type="domain" description="CLU central" evidence="3">
    <location>
        <begin position="5"/>
        <end position="99"/>
    </location>
</feature>
<dbReference type="InterPro" id="IPR033646">
    <property type="entry name" value="CLU-central"/>
</dbReference>
<dbReference type="InterPro" id="IPR001611">
    <property type="entry name" value="Leu-rich_rpt"/>
</dbReference>
<evidence type="ECO:0000313" key="4">
    <source>
        <dbReference type="EMBL" id="CAD9772224.1"/>
    </source>
</evidence>
<dbReference type="PROSITE" id="PS51450">
    <property type="entry name" value="LRR"/>
    <property type="match status" value="3"/>
</dbReference>
<dbReference type="SMART" id="SM00369">
    <property type="entry name" value="LRR_TYP"/>
    <property type="match status" value="3"/>
</dbReference>
<gene>
    <name evidence="4" type="ORF">LSP00402_LOCUS16214</name>
</gene>
<dbReference type="AlphaFoldDB" id="A0A7S2TWV2"/>
<dbReference type="InterPro" id="IPR003591">
    <property type="entry name" value="Leu-rich_rpt_typical-subtyp"/>
</dbReference>
<organism evidence="4">
    <name type="scientific">Lotharella oceanica</name>
    <dbReference type="NCBI Taxonomy" id="641309"/>
    <lineage>
        <taxon>Eukaryota</taxon>
        <taxon>Sar</taxon>
        <taxon>Rhizaria</taxon>
        <taxon>Cercozoa</taxon>
        <taxon>Chlorarachniophyceae</taxon>
        <taxon>Lotharella</taxon>
    </lineage>
</organism>
<evidence type="ECO:0000256" key="2">
    <source>
        <dbReference type="ARBA" id="ARBA00022737"/>
    </source>
</evidence>
<dbReference type="Pfam" id="PF12807">
    <property type="entry name" value="eIF3_p135"/>
    <property type="match status" value="1"/>
</dbReference>
<evidence type="ECO:0000256" key="1">
    <source>
        <dbReference type="ARBA" id="ARBA00022614"/>
    </source>
</evidence>
<dbReference type="PANTHER" id="PTHR48051">
    <property type="match status" value="1"/>
</dbReference>
<dbReference type="GO" id="GO:0005737">
    <property type="term" value="C:cytoplasm"/>
    <property type="evidence" value="ECO:0007669"/>
    <property type="project" value="TreeGrafter"/>
</dbReference>
<keyword evidence="2" id="KW-0677">Repeat</keyword>
<proteinExistence type="predicted"/>
<dbReference type="Pfam" id="PF13516">
    <property type="entry name" value="LRR_6"/>
    <property type="match status" value="1"/>
</dbReference>
<reference evidence="4" key="1">
    <citation type="submission" date="2021-01" db="EMBL/GenBank/DDBJ databases">
        <authorList>
            <person name="Corre E."/>
            <person name="Pelletier E."/>
            <person name="Niang G."/>
            <person name="Scheremetjew M."/>
            <person name="Finn R."/>
            <person name="Kale V."/>
            <person name="Holt S."/>
            <person name="Cochrane G."/>
            <person name="Meng A."/>
            <person name="Brown T."/>
            <person name="Cohen L."/>
        </authorList>
    </citation>
    <scope>NUCLEOTIDE SEQUENCE</scope>
    <source>
        <strain evidence="4">CCMP622</strain>
    </source>
</reference>